<dbReference type="Pfam" id="PF01177">
    <property type="entry name" value="Asp_Glu_race"/>
    <property type="match status" value="1"/>
</dbReference>
<protein>
    <submittedName>
        <fullName evidence="3">Aspartate/glutamate racemase family protein</fullName>
    </submittedName>
</protein>
<comment type="similarity">
    <text evidence="1">Belongs to the aspartate/glutamate racemases family.</text>
</comment>
<dbReference type="PANTHER" id="PTHR21198:SF7">
    <property type="entry name" value="ASPARTATE-GLUTAMATE RACEMASE FAMILY"/>
    <property type="match status" value="1"/>
</dbReference>
<evidence type="ECO:0000256" key="2">
    <source>
        <dbReference type="ARBA" id="ARBA00023235"/>
    </source>
</evidence>
<reference evidence="3 4" key="1">
    <citation type="submission" date="2018-09" db="EMBL/GenBank/DDBJ databases">
        <authorList>
            <person name="Grouzdev D.S."/>
            <person name="Krutkina M.S."/>
        </authorList>
    </citation>
    <scope>NUCLEOTIDE SEQUENCE [LARGE SCALE GENOMIC DNA]</scope>
    <source>
        <strain evidence="3 4">RmlP001</strain>
    </source>
</reference>
<accession>A0A4Q2RKJ3</accession>
<dbReference type="NCBIfam" id="TIGR00035">
    <property type="entry name" value="asp_race"/>
    <property type="match status" value="1"/>
</dbReference>
<reference evidence="3 4" key="2">
    <citation type="submission" date="2019-02" db="EMBL/GenBank/DDBJ databases">
        <title>'Lichenibacterium ramalinii' gen. nov. sp. nov., 'Lichenibacterium minor' gen. nov. sp. nov.</title>
        <authorList>
            <person name="Pankratov T."/>
        </authorList>
    </citation>
    <scope>NUCLEOTIDE SEQUENCE [LARGE SCALE GENOMIC DNA]</scope>
    <source>
        <strain evidence="3 4">RmlP001</strain>
    </source>
</reference>
<dbReference type="InterPro" id="IPR004380">
    <property type="entry name" value="Asp_race"/>
</dbReference>
<keyword evidence="2" id="KW-0413">Isomerase</keyword>
<dbReference type="EMBL" id="QYBC01000001">
    <property type="protein sequence ID" value="RYB07867.1"/>
    <property type="molecule type" value="Genomic_DNA"/>
</dbReference>
<dbReference type="Proteomes" id="UP000289411">
    <property type="component" value="Unassembled WGS sequence"/>
</dbReference>
<evidence type="ECO:0000256" key="1">
    <source>
        <dbReference type="ARBA" id="ARBA00007847"/>
    </source>
</evidence>
<evidence type="ECO:0000313" key="3">
    <source>
        <dbReference type="EMBL" id="RYB07867.1"/>
    </source>
</evidence>
<proteinExistence type="inferred from homology"/>
<organism evidence="3 4">
    <name type="scientific">Lichenibacterium ramalinae</name>
    <dbReference type="NCBI Taxonomy" id="2316527"/>
    <lineage>
        <taxon>Bacteria</taxon>
        <taxon>Pseudomonadati</taxon>
        <taxon>Pseudomonadota</taxon>
        <taxon>Alphaproteobacteria</taxon>
        <taxon>Hyphomicrobiales</taxon>
        <taxon>Lichenihabitantaceae</taxon>
        <taxon>Lichenibacterium</taxon>
    </lineage>
</organism>
<evidence type="ECO:0000313" key="4">
    <source>
        <dbReference type="Proteomes" id="UP000289411"/>
    </source>
</evidence>
<sequence length="235" mass="24920">MRGLGLLGGMSWESTALYYRLLNEGVRERRGGLHSAPLLLWSFDFAGIAARQAAGAWDELGEELGEAGRRLAAAGAEALLLCTNTMHRVHGAIEARAGVPVLHIADAAGRALREAGCRRPAFLGTRFSMEQDFYTGRLAERHGIHALVPGAQDRATVHDVIYGELCRGIVRPESKRAYLDVVGRMAGEGADGVILGCTEITMLIGQADMALPVFDTTALHAAAGVAFMLGEPGAA</sequence>
<dbReference type="InterPro" id="IPR001920">
    <property type="entry name" value="Asp/Glu_race"/>
</dbReference>
<name>A0A4Q2RKJ3_9HYPH</name>
<dbReference type="RefSeq" id="WP_129217339.1">
    <property type="nucleotide sequence ID" value="NZ_QYBC01000001.1"/>
</dbReference>
<dbReference type="AlphaFoldDB" id="A0A4Q2RKJ3"/>
<comment type="caution">
    <text evidence="3">The sequence shown here is derived from an EMBL/GenBank/DDBJ whole genome shotgun (WGS) entry which is preliminary data.</text>
</comment>
<dbReference type="InterPro" id="IPR015942">
    <property type="entry name" value="Asp/Glu/hydantoin_racemase"/>
</dbReference>
<dbReference type="OrthoDB" id="9803739at2"/>
<dbReference type="SUPFAM" id="SSF53681">
    <property type="entry name" value="Aspartate/glutamate racemase"/>
    <property type="match status" value="2"/>
</dbReference>
<dbReference type="Gene3D" id="3.40.50.1860">
    <property type="match status" value="2"/>
</dbReference>
<dbReference type="GO" id="GO:0047661">
    <property type="term" value="F:amino-acid racemase activity"/>
    <property type="evidence" value="ECO:0007669"/>
    <property type="project" value="InterPro"/>
</dbReference>
<gene>
    <name evidence="3" type="ORF">D3272_01750</name>
</gene>
<dbReference type="PANTHER" id="PTHR21198">
    <property type="entry name" value="GLUTAMATE RACEMASE"/>
    <property type="match status" value="1"/>
</dbReference>
<keyword evidence="4" id="KW-1185">Reference proteome</keyword>